<accession>A0A0A8YAM1</accession>
<feature type="region of interest" description="Disordered" evidence="1">
    <location>
        <begin position="1"/>
        <end position="35"/>
    </location>
</feature>
<evidence type="ECO:0000313" key="2">
    <source>
        <dbReference type="EMBL" id="JAD22448.1"/>
    </source>
</evidence>
<proteinExistence type="predicted"/>
<evidence type="ECO:0000256" key="1">
    <source>
        <dbReference type="SAM" id="MobiDB-lite"/>
    </source>
</evidence>
<feature type="compositionally biased region" description="Basic and acidic residues" evidence="1">
    <location>
        <begin position="54"/>
        <end position="76"/>
    </location>
</feature>
<feature type="compositionally biased region" description="Polar residues" evidence="1">
    <location>
        <begin position="1"/>
        <end position="11"/>
    </location>
</feature>
<reference evidence="2" key="2">
    <citation type="journal article" date="2015" name="Data Brief">
        <title>Shoot transcriptome of the giant reed, Arundo donax.</title>
        <authorList>
            <person name="Barrero R.A."/>
            <person name="Guerrero F.D."/>
            <person name="Moolhuijzen P."/>
            <person name="Goolsby J.A."/>
            <person name="Tidwell J."/>
            <person name="Bellgard S.E."/>
            <person name="Bellgard M.I."/>
        </authorList>
    </citation>
    <scope>NUCLEOTIDE SEQUENCE</scope>
    <source>
        <tissue evidence="2">Shoot tissue taken approximately 20 cm above the soil surface</tissue>
    </source>
</reference>
<feature type="region of interest" description="Disordered" evidence="1">
    <location>
        <begin position="50"/>
        <end position="76"/>
    </location>
</feature>
<dbReference type="EMBL" id="GBRH01275447">
    <property type="protein sequence ID" value="JAD22448.1"/>
    <property type="molecule type" value="Transcribed_RNA"/>
</dbReference>
<name>A0A0A8YAM1_ARUDO</name>
<protein>
    <submittedName>
        <fullName evidence="2">Uncharacterized protein</fullName>
    </submittedName>
</protein>
<sequence length="76" mass="8414">MVPHTAHSSIGKNGIPRRRHPAGCTLRHSPCASNSRPAIRGLLSLLQKVHGTHRGREQEAPKEGHRLRAQLRRDGC</sequence>
<organism evidence="2">
    <name type="scientific">Arundo donax</name>
    <name type="common">Giant reed</name>
    <name type="synonym">Donax arundinaceus</name>
    <dbReference type="NCBI Taxonomy" id="35708"/>
    <lineage>
        <taxon>Eukaryota</taxon>
        <taxon>Viridiplantae</taxon>
        <taxon>Streptophyta</taxon>
        <taxon>Embryophyta</taxon>
        <taxon>Tracheophyta</taxon>
        <taxon>Spermatophyta</taxon>
        <taxon>Magnoliopsida</taxon>
        <taxon>Liliopsida</taxon>
        <taxon>Poales</taxon>
        <taxon>Poaceae</taxon>
        <taxon>PACMAD clade</taxon>
        <taxon>Arundinoideae</taxon>
        <taxon>Arundineae</taxon>
        <taxon>Arundo</taxon>
    </lineage>
</organism>
<reference evidence="2" key="1">
    <citation type="submission" date="2014-09" db="EMBL/GenBank/DDBJ databases">
        <authorList>
            <person name="Magalhaes I.L.F."/>
            <person name="Oliveira U."/>
            <person name="Santos F.R."/>
            <person name="Vidigal T.H.D.A."/>
            <person name="Brescovit A.D."/>
            <person name="Santos A.J."/>
        </authorList>
    </citation>
    <scope>NUCLEOTIDE SEQUENCE</scope>
    <source>
        <tissue evidence="2">Shoot tissue taken approximately 20 cm above the soil surface</tissue>
    </source>
</reference>
<dbReference type="AlphaFoldDB" id="A0A0A8YAM1"/>